<dbReference type="EMBL" id="AP024849">
    <property type="protein sequence ID" value="BCZ46411.1"/>
    <property type="molecule type" value="Genomic_DNA"/>
</dbReference>
<keyword evidence="2" id="KW-1185">Reference proteome</keyword>
<dbReference type="Proteomes" id="UP000824633">
    <property type="component" value="Chromosome"/>
</dbReference>
<evidence type="ECO:0000313" key="1">
    <source>
        <dbReference type="EMBL" id="BCZ46411.1"/>
    </source>
</evidence>
<gene>
    <name evidence="1" type="ORF">psyc5s11_24780</name>
</gene>
<organism evidence="1 2">
    <name type="scientific">Clostridium gelidum</name>
    <dbReference type="NCBI Taxonomy" id="704125"/>
    <lineage>
        <taxon>Bacteria</taxon>
        <taxon>Bacillati</taxon>
        <taxon>Bacillota</taxon>
        <taxon>Clostridia</taxon>
        <taxon>Eubacteriales</taxon>
        <taxon>Clostridiaceae</taxon>
        <taxon>Clostridium</taxon>
    </lineage>
</organism>
<name>A0ABN6J0D3_9CLOT</name>
<evidence type="ECO:0000313" key="2">
    <source>
        <dbReference type="Proteomes" id="UP000824633"/>
    </source>
</evidence>
<sequence length="58" mass="6935">MDIILISSYFLSLCRFKWLELFENDKESVKVKNFMVQCNVAYAYTKTADSRERETIFV</sequence>
<accession>A0ABN6J0D3</accession>
<protein>
    <submittedName>
        <fullName evidence="1">Uncharacterized protein</fullName>
    </submittedName>
</protein>
<proteinExistence type="predicted"/>
<reference evidence="2" key="1">
    <citation type="submission" date="2021-07" db="EMBL/GenBank/DDBJ databases">
        <title>Complete genome sequencing of a Clostridium isolate.</title>
        <authorList>
            <person name="Ueki A."/>
            <person name="Tonouchi A."/>
        </authorList>
    </citation>
    <scope>NUCLEOTIDE SEQUENCE [LARGE SCALE GENOMIC DNA]</scope>
    <source>
        <strain evidence="2">C5S11</strain>
    </source>
</reference>